<reference evidence="5 6" key="1">
    <citation type="submission" date="2024-02" db="EMBL/GenBank/DDBJ databases">
        <authorList>
            <person name="Daric V."/>
            <person name="Darras S."/>
        </authorList>
    </citation>
    <scope>NUCLEOTIDE SEQUENCE [LARGE SCALE GENOMIC DNA]</scope>
</reference>
<evidence type="ECO:0000256" key="1">
    <source>
        <dbReference type="ARBA" id="ARBA00023157"/>
    </source>
</evidence>
<evidence type="ECO:0000313" key="5">
    <source>
        <dbReference type="EMBL" id="CAK8684684.1"/>
    </source>
</evidence>
<evidence type="ECO:0000256" key="2">
    <source>
        <dbReference type="SAM" id="MobiDB-lite"/>
    </source>
</evidence>
<dbReference type="InterPro" id="IPR002181">
    <property type="entry name" value="Fibrinogen_a/b/g_C_dom"/>
</dbReference>
<dbReference type="SUPFAM" id="SSF56496">
    <property type="entry name" value="Fibrinogen C-terminal domain-like"/>
    <property type="match status" value="1"/>
</dbReference>
<dbReference type="PANTHER" id="PTHR19143">
    <property type="entry name" value="FIBRINOGEN/TENASCIN/ANGIOPOEITIN"/>
    <property type="match status" value="1"/>
</dbReference>
<dbReference type="InterPro" id="IPR020837">
    <property type="entry name" value="Fibrinogen_CS"/>
</dbReference>
<evidence type="ECO:0000313" key="6">
    <source>
        <dbReference type="Proteomes" id="UP001642483"/>
    </source>
</evidence>
<dbReference type="PROSITE" id="PS00514">
    <property type="entry name" value="FIBRINOGEN_C_1"/>
    <property type="match status" value="1"/>
</dbReference>
<dbReference type="PROSITE" id="PS51406">
    <property type="entry name" value="FIBRINOGEN_C_2"/>
    <property type="match status" value="1"/>
</dbReference>
<dbReference type="EMBL" id="CAWYQH010000098">
    <property type="protein sequence ID" value="CAK8684684.1"/>
    <property type="molecule type" value="Genomic_DNA"/>
</dbReference>
<dbReference type="InterPro" id="IPR036056">
    <property type="entry name" value="Fibrinogen-like_C"/>
</dbReference>
<comment type="caution">
    <text evidence="5">The sequence shown here is derived from an EMBL/GenBank/DDBJ whole genome shotgun (WGS) entry which is preliminary data.</text>
</comment>
<feature type="compositionally biased region" description="Low complexity" evidence="2">
    <location>
        <begin position="50"/>
        <end position="60"/>
    </location>
</feature>
<dbReference type="Pfam" id="PF00147">
    <property type="entry name" value="Fibrinogen_C"/>
    <property type="match status" value="1"/>
</dbReference>
<keyword evidence="6" id="KW-1185">Reference proteome</keyword>
<dbReference type="Proteomes" id="UP001642483">
    <property type="component" value="Unassembled WGS sequence"/>
</dbReference>
<dbReference type="CDD" id="cd00087">
    <property type="entry name" value="FReD"/>
    <property type="match status" value="1"/>
</dbReference>
<dbReference type="InterPro" id="IPR050373">
    <property type="entry name" value="Fibrinogen_C-term_domain"/>
</dbReference>
<evidence type="ECO:0000256" key="3">
    <source>
        <dbReference type="SAM" id="SignalP"/>
    </source>
</evidence>
<feature type="signal peptide" evidence="3">
    <location>
        <begin position="1"/>
        <end position="20"/>
    </location>
</feature>
<sequence length="291" mass="33007">MKTLTCFVLLVTYRVTMTYSQQCRQVTSTVCDDDVTNVSRQKGDKGEIGSPGKSGSQGIKGSKGDSGGVGEKGAQGESCALGSFGNDIINRLAYLEDFFRPDSCTNALLDGNQFLRNGLKVYCEDRWTIFQRRFDGSVNFQRTWDEYKLGFGNSEGEFWLGLEAVHRLTRRGKCDLRVELQNFDDNHYWAKYSTFSVDSEADLYRLYVGGYTGNATDRLEYHNNQPFTTMDRDNDAFGRNCASEHDGEAGGWWYKSCYYSQLNGFWGENGRSIYWTSGPRPKVTAMKFRCD</sequence>
<accession>A0ABP0FYL1</accession>
<name>A0ABP0FYL1_CLALP</name>
<gene>
    <name evidence="5" type="ORF">CVLEPA_LOCUS15663</name>
</gene>
<dbReference type="SMART" id="SM00186">
    <property type="entry name" value="FBG"/>
    <property type="match status" value="1"/>
</dbReference>
<feature type="chain" id="PRO_5045903423" description="Fibrinogen C-terminal domain-containing protein" evidence="3">
    <location>
        <begin position="21"/>
        <end position="291"/>
    </location>
</feature>
<organism evidence="5 6">
    <name type="scientific">Clavelina lepadiformis</name>
    <name type="common">Light-bulb sea squirt</name>
    <name type="synonym">Ascidia lepadiformis</name>
    <dbReference type="NCBI Taxonomy" id="159417"/>
    <lineage>
        <taxon>Eukaryota</taxon>
        <taxon>Metazoa</taxon>
        <taxon>Chordata</taxon>
        <taxon>Tunicata</taxon>
        <taxon>Ascidiacea</taxon>
        <taxon>Aplousobranchia</taxon>
        <taxon>Clavelinidae</taxon>
        <taxon>Clavelina</taxon>
    </lineage>
</organism>
<dbReference type="Gene3D" id="3.90.215.10">
    <property type="entry name" value="Gamma Fibrinogen, chain A, domain 1"/>
    <property type="match status" value="1"/>
</dbReference>
<dbReference type="InterPro" id="IPR014716">
    <property type="entry name" value="Fibrinogen_a/b/g_C_1"/>
</dbReference>
<protein>
    <recommendedName>
        <fullName evidence="4">Fibrinogen C-terminal domain-containing protein</fullName>
    </recommendedName>
</protein>
<feature type="region of interest" description="Disordered" evidence="2">
    <location>
        <begin position="38"/>
        <end position="71"/>
    </location>
</feature>
<keyword evidence="1" id="KW-1015">Disulfide bond</keyword>
<proteinExistence type="predicted"/>
<evidence type="ECO:0000259" key="4">
    <source>
        <dbReference type="PROSITE" id="PS51406"/>
    </source>
</evidence>
<feature type="domain" description="Fibrinogen C-terminal" evidence="4">
    <location>
        <begin position="95"/>
        <end position="291"/>
    </location>
</feature>
<keyword evidence="3" id="KW-0732">Signal</keyword>